<evidence type="ECO:0000313" key="4">
    <source>
        <dbReference type="EMBL" id="SMG30796.1"/>
    </source>
</evidence>
<dbReference type="InterPro" id="IPR055803">
    <property type="entry name" value="DUF7379"/>
</dbReference>
<dbReference type="InterPro" id="IPR029058">
    <property type="entry name" value="AB_hydrolase_fold"/>
</dbReference>
<dbReference type="SUPFAM" id="SSF53474">
    <property type="entry name" value="alpha/beta-Hydrolases"/>
    <property type="match status" value="1"/>
</dbReference>
<evidence type="ECO:0000259" key="3">
    <source>
        <dbReference type="Pfam" id="PF24096"/>
    </source>
</evidence>
<keyword evidence="5" id="KW-1185">Reference proteome</keyword>
<dbReference type="InterPro" id="IPR006680">
    <property type="entry name" value="Amidohydro-rel"/>
</dbReference>
<feature type="domain" description="Amidohydrolase-related" evidence="2">
    <location>
        <begin position="769"/>
        <end position="1004"/>
    </location>
</feature>
<keyword evidence="1" id="KW-0456">Lyase</keyword>
<reference evidence="5" key="1">
    <citation type="submission" date="2017-04" db="EMBL/GenBank/DDBJ databases">
        <authorList>
            <person name="Varghese N."/>
            <person name="Submissions S."/>
        </authorList>
    </citation>
    <scope>NUCLEOTIDE SEQUENCE [LARGE SCALE GENOMIC DNA]</scope>
    <source>
        <strain evidence="5">DSM 4125</strain>
    </source>
</reference>
<dbReference type="Gene3D" id="3.40.50.1820">
    <property type="entry name" value="alpha/beta hydrolase"/>
    <property type="match status" value="1"/>
</dbReference>
<dbReference type="GO" id="GO:0016787">
    <property type="term" value="F:hydrolase activity"/>
    <property type="evidence" value="ECO:0007669"/>
    <property type="project" value="InterPro"/>
</dbReference>
<dbReference type="EMBL" id="FXAW01000003">
    <property type="protein sequence ID" value="SMG30796.1"/>
    <property type="molecule type" value="Genomic_DNA"/>
</dbReference>
<proteinExistence type="predicted"/>
<dbReference type="Proteomes" id="UP000193804">
    <property type="component" value="Unassembled WGS sequence"/>
</dbReference>
<evidence type="ECO:0000256" key="1">
    <source>
        <dbReference type="ARBA" id="ARBA00023239"/>
    </source>
</evidence>
<dbReference type="PANTHER" id="PTHR21240">
    <property type="entry name" value="2-AMINO-3-CARBOXYLMUCONATE-6-SEMIALDEHYDE DECARBOXYLASE"/>
    <property type="match status" value="1"/>
</dbReference>
<gene>
    <name evidence="4" type="ORF">SAMN05661096_02007</name>
</gene>
<dbReference type="Pfam" id="PF24096">
    <property type="entry name" value="DUF7379"/>
    <property type="match status" value="1"/>
</dbReference>
<name>A0A1X7JRQ4_9BACT</name>
<protein>
    <submittedName>
        <fullName evidence="4">Pimeloyl-ACP methyl ester carboxylesterase</fullName>
    </submittedName>
</protein>
<dbReference type="Gene3D" id="3.20.20.140">
    <property type="entry name" value="Metal-dependent hydrolases"/>
    <property type="match status" value="1"/>
</dbReference>
<dbReference type="InterPro" id="IPR032466">
    <property type="entry name" value="Metal_Hydrolase"/>
</dbReference>
<dbReference type="OrthoDB" id="1407586at2"/>
<dbReference type="GO" id="GO:0019748">
    <property type="term" value="P:secondary metabolic process"/>
    <property type="evidence" value="ECO:0007669"/>
    <property type="project" value="TreeGrafter"/>
</dbReference>
<dbReference type="GO" id="GO:0005737">
    <property type="term" value="C:cytoplasm"/>
    <property type="evidence" value="ECO:0007669"/>
    <property type="project" value="TreeGrafter"/>
</dbReference>
<dbReference type="RefSeq" id="WP_085516910.1">
    <property type="nucleotide sequence ID" value="NZ_FXAW01000003.1"/>
</dbReference>
<dbReference type="AlphaFoldDB" id="A0A1X7JRQ4"/>
<dbReference type="GO" id="GO:0016831">
    <property type="term" value="F:carboxy-lyase activity"/>
    <property type="evidence" value="ECO:0007669"/>
    <property type="project" value="InterPro"/>
</dbReference>
<dbReference type="SUPFAM" id="SSF51556">
    <property type="entry name" value="Metallo-dependent hydrolases"/>
    <property type="match status" value="1"/>
</dbReference>
<dbReference type="InterPro" id="IPR032465">
    <property type="entry name" value="ACMSD"/>
</dbReference>
<accession>A0A1X7JRQ4</accession>
<evidence type="ECO:0000259" key="2">
    <source>
        <dbReference type="Pfam" id="PF04909"/>
    </source>
</evidence>
<feature type="domain" description="DUF7379" evidence="3">
    <location>
        <begin position="287"/>
        <end position="452"/>
    </location>
</feature>
<dbReference type="Pfam" id="PF04909">
    <property type="entry name" value="Amidohydro_2"/>
    <property type="match status" value="1"/>
</dbReference>
<sequence>MRPIALDALSFMASPTEKKFILLRSEKADKDLDYLQNTAIPKILNRKDADKIMGVWGTLGYANDDPVNWEGKLYCSNEGNDVFKEKSTVEEEVSLIQQMYPELDVKNDIKEKVINLSQLDIPYPEIFALDEIPKLRLDAFLAPEEGALAFYQHQIENNEAAELDYIMPEATEDNNTNERDRLVYQFNALPHKAIEEVPGIPNRYRLSTRYKQEEFIVKVLIFKRAFRKHKEKDLPSNSKEIVELIEDELAAYKTGLFVKDHRLLVMKPNGNFINANFGAIDESKKTLLLLHGTFASTRGSFGAVNTWIKQFLKEAQYEQVIAFDHPTFFWDAEGNIQKMFSMLNALDIQSFDQEVDIIGTSQGGLLAQFLANYEQDSIKVGKIALVASGNGVGYLSFAEGMAFGLKMLKKVMRKIGIGAPVVFIASLLQHSFEWVIRQPGMDVMKPGSDRLHHIIYNTPVQASTRYLPVAGNYENNGWWGRKLELGIDLILTEHNDWVISTKNQFSLPSQYVAIEGYNPAKYKNYMINDALHGRLIEKETCQERIESFFFTEKSEKVDYNKLKSLDHFDAHCHLFGRNVITGRLILMLLGDIVDYLDQDNPDEQLQPISTREGNENEHGIGRVIRNVFKYFLFNKGARQMMHDLEEDYWDTRVSPKTFRYIPLMFDLEMTFRNDYDTNNAASVITQKMQEFTGKHGEFIDKMDGLVERFEENDEFIFNGERVVNEDSVRILKYAKKIIKSLNLVNSDVLADAKDSFKTQQKELAQLKTLYGHDIFPFLAVDPRREGMAQEVEDNIGKEKVFHGVKLYTPNGYSPTDLNLFDPTKAFVHGTSLYTWCEENQIPIMAHCSDSGFATFTDRIQIYGDLCTHELDSSNNDYTYQLVFKDKEYHDFEYNLLQGGFDKSIKERAHRLNHPTLWRKVLDKYPNLKICLAHFGGGSHEWQEEIKRLILDFDHVYTDLSCQTDPKMLKTIADRYFKTDTPENKKLQSRIMYGSDYFLNMLQGIEFKKYYGNFKAVFSEEQLENMSVGVVKEYLGIG</sequence>
<organism evidence="4 5">
    <name type="scientific">Marivirga sericea</name>
    <dbReference type="NCBI Taxonomy" id="1028"/>
    <lineage>
        <taxon>Bacteria</taxon>
        <taxon>Pseudomonadati</taxon>
        <taxon>Bacteroidota</taxon>
        <taxon>Cytophagia</taxon>
        <taxon>Cytophagales</taxon>
        <taxon>Marivirgaceae</taxon>
        <taxon>Marivirga</taxon>
    </lineage>
</organism>
<dbReference type="STRING" id="1028.SAMN05661096_02007"/>
<evidence type="ECO:0000313" key="5">
    <source>
        <dbReference type="Proteomes" id="UP000193804"/>
    </source>
</evidence>
<dbReference type="PANTHER" id="PTHR21240:SF28">
    <property type="entry name" value="ISO-OROTATE DECARBOXYLASE (EUROFUNG)"/>
    <property type="match status" value="1"/>
</dbReference>